<dbReference type="Proteomes" id="UP000789396">
    <property type="component" value="Unassembled WGS sequence"/>
</dbReference>
<sequence>TYGENEPIDIEDINNLKNTNNIDIEIENINETINLDNEDADDTNNIETMEGVEIEATNIATNNNRLIRRSPVWDYFDEENEQCLKATFDLIISAQLPFSFVENPWFRNAVNIYDSRYQLPSSKYIKKMTLSQFELCRTLVAEELKALT</sequence>
<accession>A0A9N9P3L1</accession>
<dbReference type="EMBL" id="CAJVPZ010053114">
    <property type="protein sequence ID" value="CAG8781408.1"/>
    <property type="molecule type" value="Genomic_DNA"/>
</dbReference>
<comment type="caution">
    <text evidence="1">The sequence shown here is derived from an EMBL/GenBank/DDBJ whole genome shotgun (WGS) entry which is preliminary data.</text>
</comment>
<dbReference type="OrthoDB" id="2413521at2759"/>
<keyword evidence="2" id="KW-1185">Reference proteome</keyword>
<organism evidence="1 2">
    <name type="scientific">Racocetra fulgida</name>
    <dbReference type="NCBI Taxonomy" id="60492"/>
    <lineage>
        <taxon>Eukaryota</taxon>
        <taxon>Fungi</taxon>
        <taxon>Fungi incertae sedis</taxon>
        <taxon>Mucoromycota</taxon>
        <taxon>Glomeromycotina</taxon>
        <taxon>Glomeromycetes</taxon>
        <taxon>Diversisporales</taxon>
        <taxon>Gigasporaceae</taxon>
        <taxon>Racocetra</taxon>
    </lineage>
</organism>
<gene>
    <name evidence="1" type="ORF">RFULGI_LOCUS15862</name>
</gene>
<reference evidence="1" key="1">
    <citation type="submission" date="2021-06" db="EMBL/GenBank/DDBJ databases">
        <authorList>
            <person name="Kallberg Y."/>
            <person name="Tangrot J."/>
            <person name="Rosling A."/>
        </authorList>
    </citation>
    <scope>NUCLEOTIDE SEQUENCE</scope>
    <source>
        <strain evidence="1">IN212</strain>
    </source>
</reference>
<evidence type="ECO:0000313" key="2">
    <source>
        <dbReference type="Proteomes" id="UP000789396"/>
    </source>
</evidence>
<evidence type="ECO:0000313" key="1">
    <source>
        <dbReference type="EMBL" id="CAG8781408.1"/>
    </source>
</evidence>
<feature type="non-terminal residue" evidence="1">
    <location>
        <position position="1"/>
    </location>
</feature>
<feature type="non-terminal residue" evidence="1">
    <location>
        <position position="148"/>
    </location>
</feature>
<proteinExistence type="predicted"/>
<dbReference type="SUPFAM" id="SSF140996">
    <property type="entry name" value="Hermes dimerisation domain"/>
    <property type="match status" value="1"/>
</dbReference>
<name>A0A9N9P3L1_9GLOM</name>
<protein>
    <submittedName>
        <fullName evidence="1">17235_t:CDS:1</fullName>
    </submittedName>
</protein>
<dbReference type="AlphaFoldDB" id="A0A9N9P3L1"/>